<evidence type="ECO:0000256" key="2">
    <source>
        <dbReference type="ARBA" id="ARBA00022676"/>
    </source>
</evidence>
<sequence length="306" mass="34716">MCSNVAILMAVRNGQDYLNRQLQSFNQQSHKHWSLYVSDDGSTDLTPAMIDLFFKENDGLNGFLVAGPCKGFCQNFLSLINNESITADFYAFSDQDDIWLPDKLEKAVKFLETIPADIPALFCSGTTLIDSDDRVIGESLRPKKSLSFQNALLHNIASGNTMVFNNKARELLMRASTAEMVAHDWSLYQLTTACGGVVHYSPASTVLYRQHGSNQIGDGAKILPRFKNFFRTFSGLRTSWNSRNKIVLCRVYKNFTDSSKLTFDNYFSTGDRHLLRRLKYFIKSGVYHQYKLGTLSTLIYVIVRKM</sequence>
<dbReference type="PANTHER" id="PTHR43685">
    <property type="entry name" value="GLYCOSYLTRANSFERASE"/>
    <property type="match status" value="1"/>
</dbReference>
<keyword evidence="2 5" id="KW-0328">Glycosyltransferase</keyword>
<dbReference type="Pfam" id="PF00535">
    <property type="entry name" value="Glycos_transf_2"/>
    <property type="match status" value="1"/>
</dbReference>
<dbReference type="EMBL" id="LXEX01000073">
    <property type="protein sequence ID" value="OAT56660.1"/>
    <property type="molecule type" value="Genomic_DNA"/>
</dbReference>
<dbReference type="PANTHER" id="PTHR43685:SF5">
    <property type="entry name" value="GLYCOSYLTRANSFERASE EPSE-RELATED"/>
    <property type="match status" value="1"/>
</dbReference>
<gene>
    <name evidence="5" type="ORF">M993_04638</name>
</gene>
<evidence type="ECO:0000313" key="6">
    <source>
        <dbReference type="Proteomes" id="UP000078431"/>
    </source>
</evidence>
<dbReference type="InterPro" id="IPR050834">
    <property type="entry name" value="Glycosyltransf_2"/>
</dbReference>
<feature type="domain" description="Glycosyltransferase 2-like" evidence="4">
    <location>
        <begin position="7"/>
        <end position="120"/>
    </location>
</feature>
<dbReference type="CDD" id="cd04196">
    <property type="entry name" value="GT_2_like_d"/>
    <property type="match status" value="1"/>
</dbReference>
<dbReference type="InterPro" id="IPR001173">
    <property type="entry name" value="Glyco_trans_2-like"/>
</dbReference>
<evidence type="ECO:0000256" key="1">
    <source>
        <dbReference type="ARBA" id="ARBA00006739"/>
    </source>
</evidence>
<keyword evidence="3 5" id="KW-0808">Transferase</keyword>
<reference evidence="5 6" key="1">
    <citation type="submission" date="2016-04" db="EMBL/GenBank/DDBJ databases">
        <title>ATOL: Assembling a taxonomically balanced genome-scale reconstruction of the evolutionary history of the Enterobacteriaceae.</title>
        <authorList>
            <person name="Plunkett G.III."/>
            <person name="Neeno-Eckwall E.C."/>
            <person name="Glasner J.D."/>
            <person name="Perna N.T."/>
        </authorList>
    </citation>
    <scope>NUCLEOTIDE SEQUENCE [LARGE SCALE GENOMIC DNA]</scope>
    <source>
        <strain evidence="5 6">ATCC 12841</strain>
    </source>
</reference>
<dbReference type="Proteomes" id="UP000078431">
    <property type="component" value="Unassembled WGS sequence"/>
</dbReference>
<protein>
    <submittedName>
        <fullName evidence="5">Alpha-L-Rha alpha-1,3-L-rhamnosyltransferase</fullName>
        <ecNumber evidence="5">2.4.1.-</ecNumber>
    </submittedName>
</protein>
<comment type="caution">
    <text evidence="5">The sequence shown here is derived from an EMBL/GenBank/DDBJ whole genome shotgun (WGS) entry which is preliminary data.</text>
</comment>
<dbReference type="InterPro" id="IPR029044">
    <property type="entry name" value="Nucleotide-diphossugar_trans"/>
</dbReference>
<comment type="similarity">
    <text evidence="1">Belongs to the glycosyltransferase 2 family.</text>
</comment>
<evidence type="ECO:0000259" key="4">
    <source>
        <dbReference type="Pfam" id="PF00535"/>
    </source>
</evidence>
<dbReference type="AlphaFoldDB" id="A0AA91ECB5"/>
<keyword evidence="6" id="KW-1185">Reference proteome</keyword>
<proteinExistence type="inferred from homology"/>
<dbReference type="RefSeq" id="WP_064645529.1">
    <property type="nucleotide sequence ID" value="NZ_LXEX01000073.1"/>
</dbReference>
<dbReference type="EC" id="2.4.1.-" evidence="5"/>
<evidence type="ECO:0000256" key="3">
    <source>
        <dbReference type="ARBA" id="ARBA00022679"/>
    </source>
</evidence>
<dbReference type="GO" id="GO:0016757">
    <property type="term" value="F:glycosyltransferase activity"/>
    <property type="evidence" value="ECO:0007669"/>
    <property type="project" value="UniProtKB-KW"/>
</dbReference>
<organism evidence="5 6">
    <name type="scientific">Obesumbacterium proteus ATCC 12841</name>
    <dbReference type="NCBI Taxonomy" id="1354268"/>
    <lineage>
        <taxon>Bacteria</taxon>
        <taxon>Pseudomonadati</taxon>
        <taxon>Pseudomonadota</taxon>
        <taxon>Gammaproteobacteria</taxon>
        <taxon>Enterobacterales</taxon>
        <taxon>Hafniaceae</taxon>
        <taxon>Obesumbacterium</taxon>
    </lineage>
</organism>
<accession>A0AA91ECB5</accession>
<dbReference type="SUPFAM" id="SSF53448">
    <property type="entry name" value="Nucleotide-diphospho-sugar transferases"/>
    <property type="match status" value="1"/>
</dbReference>
<name>A0AA91ECB5_9GAMM</name>
<dbReference type="Gene3D" id="3.90.550.10">
    <property type="entry name" value="Spore Coat Polysaccharide Biosynthesis Protein SpsA, Chain A"/>
    <property type="match status" value="1"/>
</dbReference>
<evidence type="ECO:0000313" key="5">
    <source>
        <dbReference type="EMBL" id="OAT56660.1"/>
    </source>
</evidence>